<sequence>MNPLYVMGLLAVGAYLLQIIFGMQQIKHFNQTYQALRQQGKVAIGRRAGKVQAGTIIMFALSNEGVIIEGAKMQGVTVLAKFKGIPAFKGIKIMDLSPNHPLVAKENKLTQKTILNAQEIYRRVNQGEIIEEPAAPILNIGLKLSILKTTIYNKFRRSV</sequence>
<dbReference type="EMBL" id="MIEK01000002">
    <property type="protein sequence ID" value="OEH83872.1"/>
    <property type="molecule type" value="Genomic_DNA"/>
</dbReference>
<dbReference type="Proteomes" id="UP000095256">
    <property type="component" value="Unassembled WGS sequence"/>
</dbReference>
<dbReference type="AlphaFoldDB" id="A0A1E5L143"/>
<keyword evidence="1" id="KW-0812">Transmembrane</keyword>
<dbReference type="PIRSF" id="PIRSF011474">
    <property type="entry name" value="Glucitol_operon_activator"/>
    <property type="match status" value="1"/>
</dbReference>
<dbReference type="RefSeq" id="WP_069697222.1">
    <property type="nucleotide sequence ID" value="NZ_JAGGMA010000009.1"/>
</dbReference>
<dbReference type="Pfam" id="PF06923">
    <property type="entry name" value="GutM"/>
    <property type="match status" value="1"/>
</dbReference>
<feature type="transmembrane region" description="Helical" evidence="1">
    <location>
        <begin position="6"/>
        <end position="23"/>
    </location>
</feature>
<evidence type="ECO:0000313" key="2">
    <source>
        <dbReference type="EMBL" id="OEH83872.1"/>
    </source>
</evidence>
<evidence type="ECO:0000256" key="1">
    <source>
        <dbReference type="SAM" id="Phobius"/>
    </source>
</evidence>
<evidence type="ECO:0000313" key="3">
    <source>
        <dbReference type="Proteomes" id="UP000095256"/>
    </source>
</evidence>
<gene>
    <name evidence="2" type="ORF">BCR26_07685</name>
</gene>
<keyword evidence="1" id="KW-1133">Transmembrane helix</keyword>
<name>A0A1E5L143_9ENTE</name>
<keyword evidence="3" id="KW-1185">Reference proteome</keyword>
<dbReference type="InterPro" id="IPR009693">
    <property type="entry name" value="Glucitol_operon_activator"/>
</dbReference>
<comment type="caution">
    <text evidence="2">The sequence shown here is derived from an EMBL/GenBank/DDBJ whole genome shotgun (WGS) entry which is preliminary data.</text>
</comment>
<dbReference type="STRING" id="762845.BCR26_07685"/>
<dbReference type="OrthoDB" id="9096700at2"/>
<reference evidence="2 3" key="1">
    <citation type="submission" date="2016-09" db="EMBL/GenBank/DDBJ databases">
        <authorList>
            <person name="Capua I."/>
            <person name="De Benedictis P."/>
            <person name="Joannis T."/>
            <person name="Lombin L.H."/>
            <person name="Cattoli G."/>
        </authorList>
    </citation>
    <scope>NUCLEOTIDE SEQUENCE [LARGE SCALE GENOMIC DNA]</scope>
    <source>
        <strain evidence="2 3">LMG 25899</strain>
    </source>
</reference>
<keyword evidence="1" id="KW-0472">Membrane</keyword>
<proteinExistence type="predicted"/>
<organism evidence="2 3">
    <name type="scientific">Enterococcus rivorum</name>
    <dbReference type="NCBI Taxonomy" id="762845"/>
    <lineage>
        <taxon>Bacteria</taxon>
        <taxon>Bacillati</taxon>
        <taxon>Bacillota</taxon>
        <taxon>Bacilli</taxon>
        <taxon>Lactobacillales</taxon>
        <taxon>Enterococcaceae</taxon>
        <taxon>Enterococcus</taxon>
    </lineage>
</organism>
<protein>
    <submittedName>
        <fullName evidence="2">Transcriptional regulator</fullName>
    </submittedName>
</protein>
<accession>A0A1E5L143</accession>